<reference evidence="2" key="1">
    <citation type="submission" date="2018-09" db="EMBL/GenBank/DDBJ databases">
        <title>Murine metabolic-syndrome-specific gut microbial biobank.</title>
        <authorList>
            <person name="Liu C."/>
        </authorList>
    </citation>
    <scope>NUCLEOTIDE SEQUENCE</scope>
    <source>
        <strain evidence="2">D42-62</strain>
    </source>
</reference>
<accession>A0A9X5GSU2</accession>
<protein>
    <submittedName>
        <fullName evidence="2">XRE family transcriptional regulator</fullName>
    </submittedName>
</protein>
<evidence type="ECO:0000313" key="3">
    <source>
        <dbReference type="Proteomes" id="UP001154420"/>
    </source>
</evidence>
<keyword evidence="3" id="KW-1185">Reference proteome</keyword>
<evidence type="ECO:0000259" key="1">
    <source>
        <dbReference type="PROSITE" id="PS50943"/>
    </source>
</evidence>
<gene>
    <name evidence="2" type="ORF">D5281_11665</name>
</gene>
<sequence>MKQVQKYKVDIVELKKIMVEQKLDKIVDLSAASTVDRNTLSRVINGDIKPSTTVIEKLMSTLHIPPERAGTIFFSPNLRNT</sequence>
<dbReference type="InterPro" id="IPR010982">
    <property type="entry name" value="Lambda_DNA-bd_dom_sf"/>
</dbReference>
<dbReference type="OrthoDB" id="189170at2"/>
<dbReference type="EMBL" id="QZDT01000017">
    <property type="protein sequence ID" value="NBJ93235.1"/>
    <property type="molecule type" value="Genomic_DNA"/>
</dbReference>
<proteinExistence type="predicted"/>
<dbReference type="InterPro" id="IPR001387">
    <property type="entry name" value="Cro/C1-type_HTH"/>
</dbReference>
<dbReference type="Pfam" id="PF01381">
    <property type="entry name" value="HTH_3"/>
    <property type="match status" value="1"/>
</dbReference>
<feature type="domain" description="HTH cro/C1-type" evidence="1">
    <location>
        <begin position="28"/>
        <end position="69"/>
    </location>
</feature>
<evidence type="ECO:0000313" key="2">
    <source>
        <dbReference type="EMBL" id="NBJ93235.1"/>
    </source>
</evidence>
<dbReference type="GO" id="GO:0003677">
    <property type="term" value="F:DNA binding"/>
    <property type="evidence" value="ECO:0007669"/>
    <property type="project" value="InterPro"/>
</dbReference>
<dbReference type="Gene3D" id="1.10.260.40">
    <property type="entry name" value="lambda repressor-like DNA-binding domains"/>
    <property type="match status" value="1"/>
</dbReference>
<organism evidence="2 3">
    <name type="scientific">Parablautia muri</name>
    <dbReference type="NCBI Taxonomy" id="2320879"/>
    <lineage>
        <taxon>Bacteria</taxon>
        <taxon>Bacillati</taxon>
        <taxon>Bacillota</taxon>
        <taxon>Clostridia</taxon>
        <taxon>Lachnospirales</taxon>
        <taxon>Lachnospiraceae</taxon>
        <taxon>Parablautia</taxon>
    </lineage>
</organism>
<comment type="caution">
    <text evidence="2">The sequence shown here is derived from an EMBL/GenBank/DDBJ whole genome shotgun (WGS) entry which is preliminary data.</text>
</comment>
<dbReference type="CDD" id="cd00093">
    <property type="entry name" value="HTH_XRE"/>
    <property type="match status" value="1"/>
</dbReference>
<dbReference type="SUPFAM" id="SSF47413">
    <property type="entry name" value="lambda repressor-like DNA-binding domains"/>
    <property type="match status" value="1"/>
</dbReference>
<dbReference type="Proteomes" id="UP001154420">
    <property type="component" value="Unassembled WGS sequence"/>
</dbReference>
<dbReference type="PROSITE" id="PS50943">
    <property type="entry name" value="HTH_CROC1"/>
    <property type="match status" value="1"/>
</dbReference>
<dbReference type="SMART" id="SM00530">
    <property type="entry name" value="HTH_XRE"/>
    <property type="match status" value="1"/>
</dbReference>
<name>A0A9X5GSU2_9FIRM</name>
<dbReference type="AlphaFoldDB" id="A0A9X5GSU2"/>